<feature type="domain" description="MYND-type" evidence="19">
    <location>
        <begin position="1223"/>
        <end position="1257"/>
    </location>
</feature>
<dbReference type="PROSITE" id="PS50812">
    <property type="entry name" value="PWWP"/>
    <property type="match status" value="1"/>
</dbReference>
<dbReference type="PROSITE" id="PS01359">
    <property type="entry name" value="ZF_PHD_1"/>
    <property type="match status" value="1"/>
</dbReference>
<dbReference type="SMART" id="SM00249">
    <property type="entry name" value="PHD"/>
    <property type="match status" value="1"/>
</dbReference>
<dbReference type="InterPro" id="IPR057053">
    <property type="entry name" value="MYND_ZMYND11_ZMYD8"/>
</dbReference>
<feature type="compositionally biased region" description="Basic and acidic residues" evidence="15">
    <location>
        <begin position="753"/>
        <end position="792"/>
    </location>
</feature>
<accession>A0A834C4T4</accession>
<dbReference type="InterPro" id="IPR013083">
    <property type="entry name" value="Znf_RING/FYVE/PHD"/>
</dbReference>
<dbReference type="PANTHER" id="PTHR46453:SF5">
    <property type="entry name" value="PROTEIN KINASE C-BINDING PROTEIN 1 ISOFORM X1"/>
    <property type="match status" value="1"/>
</dbReference>
<feature type="compositionally biased region" description="Polar residues" evidence="15">
    <location>
        <begin position="592"/>
        <end position="601"/>
    </location>
</feature>
<dbReference type="PRINTS" id="PR00503">
    <property type="entry name" value="BROMODOMAIN"/>
</dbReference>
<dbReference type="SUPFAM" id="SSF144232">
    <property type="entry name" value="HIT/MYND zinc finger-like"/>
    <property type="match status" value="1"/>
</dbReference>
<dbReference type="PANTHER" id="PTHR46453">
    <property type="entry name" value="PROTEIN KINASE C-BINDING PROTEIN 1"/>
    <property type="match status" value="1"/>
</dbReference>
<evidence type="ECO:0000259" key="17">
    <source>
        <dbReference type="PROSITE" id="PS50016"/>
    </source>
</evidence>
<evidence type="ECO:0000256" key="1">
    <source>
        <dbReference type="ARBA" id="ARBA00004123"/>
    </source>
</evidence>
<evidence type="ECO:0000256" key="8">
    <source>
        <dbReference type="ARBA" id="ARBA00023015"/>
    </source>
</evidence>
<comment type="caution">
    <text evidence="20">The sequence shown here is derived from an EMBL/GenBank/DDBJ whole genome shotgun (WGS) entry which is preliminary data.</text>
</comment>
<evidence type="ECO:0000256" key="3">
    <source>
        <dbReference type="ARBA" id="ARBA00022454"/>
    </source>
</evidence>
<dbReference type="EMBL" id="WKFB01000448">
    <property type="protein sequence ID" value="KAF6722764.1"/>
    <property type="molecule type" value="Genomic_DNA"/>
</dbReference>
<keyword evidence="9 12" id="KW-0103">Bromodomain</keyword>
<feature type="domain" description="Bromo" evidence="16">
    <location>
        <begin position="318"/>
        <end position="388"/>
    </location>
</feature>
<keyword evidence="8" id="KW-0805">Transcription regulation</keyword>
<keyword evidence="3" id="KW-0158">Chromosome</keyword>
<dbReference type="GO" id="GO:0005634">
    <property type="term" value="C:nucleus"/>
    <property type="evidence" value="ECO:0007669"/>
    <property type="project" value="UniProtKB-SubCell"/>
</dbReference>
<dbReference type="Gene3D" id="2.30.30.140">
    <property type="match status" value="1"/>
</dbReference>
<evidence type="ECO:0000259" key="19">
    <source>
        <dbReference type="PROSITE" id="PS50865"/>
    </source>
</evidence>
<feature type="region of interest" description="Disordered" evidence="15">
    <location>
        <begin position="578"/>
        <end position="700"/>
    </location>
</feature>
<keyword evidence="11" id="KW-0539">Nucleus</keyword>
<reference evidence="20" key="1">
    <citation type="journal article" name="BMC Genomics">
        <title>Long-read sequencing and de novo genome assembly of marine medaka (Oryzias melastigma).</title>
        <authorList>
            <person name="Liang P."/>
            <person name="Saqib H.S.A."/>
            <person name="Ni X."/>
            <person name="Shen Y."/>
        </authorList>
    </citation>
    <scope>NUCLEOTIDE SEQUENCE</scope>
    <source>
        <strain evidence="20">Bigg-433</strain>
    </source>
</reference>
<dbReference type="GO" id="GO:0008270">
    <property type="term" value="F:zinc ion binding"/>
    <property type="evidence" value="ECO:0007669"/>
    <property type="project" value="UniProtKB-KW"/>
</dbReference>
<dbReference type="SUPFAM" id="SSF47370">
    <property type="entry name" value="Bromodomain"/>
    <property type="match status" value="1"/>
</dbReference>
<feature type="domain" description="PHD-type" evidence="17">
    <location>
        <begin position="219"/>
        <end position="264"/>
    </location>
</feature>
<dbReference type="Pfam" id="PF23460">
    <property type="entry name" value="ZMYND8_CC"/>
    <property type="match status" value="1"/>
</dbReference>
<feature type="compositionally biased region" description="Basic and acidic residues" evidence="15">
    <location>
        <begin position="729"/>
        <end position="744"/>
    </location>
</feature>
<feature type="region of interest" description="Disordered" evidence="15">
    <location>
        <begin position="937"/>
        <end position="976"/>
    </location>
</feature>
<evidence type="ECO:0000256" key="7">
    <source>
        <dbReference type="ARBA" id="ARBA00022853"/>
    </source>
</evidence>
<dbReference type="CDD" id="cd20160">
    <property type="entry name" value="PWWP_PRKCBP1"/>
    <property type="match status" value="1"/>
</dbReference>
<feature type="region of interest" description="Disordered" evidence="15">
    <location>
        <begin position="729"/>
        <end position="921"/>
    </location>
</feature>
<evidence type="ECO:0000256" key="14">
    <source>
        <dbReference type="SAM" id="Coils"/>
    </source>
</evidence>
<dbReference type="Pfam" id="PF00855">
    <property type="entry name" value="PWWP"/>
    <property type="match status" value="1"/>
</dbReference>
<dbReference type="CDD" id="cd05508">
    <property type="entry name" value="Bromo_RACK7"/>
    <property type="match status" value="1"/>
</dbReference>
<feature type="compositionally biased region" description="Basic and acidic residues" evidence="15">
    <location>
        <begin position="1299"/>
        <end position="1309"/>
    </location>
</feature>
<keyword evidence="5 13" id="KW-0863">Zinc-finger</keyword>
<feature type="compositionally biased region" description="Polar residues" evidence="15">
    <location>
        <begin position="805"/>
        <end position="816"/>
    </location>
</feature>
<keyword evidence="4" id="KW-0479">Metal-binding</keyword>
<dbReference type="InterPro" id="IPR037967">
    <property type="entry name" value="ZMYND8_Bromo_dom"/>
</dbReference>
<dbReference type="PROSITE" id="PS50865">
    <property type="entry name" value="ZF_MYND_2"/>
    <property type="match status" value="1"/>
</dbReference>
<dbReference type="FunFam" id="6.10.140.2220:FF:000002">
    <property type="entry name" value="Protein kinase C-binding protein 1 isoform C"/>
    <property type="match status" value="1"/>
</dbReference>
<feature type="region of interest" description="Disordered" evidence="15">
    <location>
        <begin position="993"/>
        <end position="1077"/>
    </location>
</feature>
<feature type="region of interest" description="Disordered" evidence="15">
    <location>
        <begin position="1260"/>
        <end position="1317"/>
    </location>
</feature>
<dbReference type="Pfam" id="PF24324">
    <property type="entry name" value="MYND_ZMYND11_ZMYD8"/>
    <property type="match status" value="1"/>
</dbReference>
<dbReference type="SUPFAM" id="SSF57903">
    <property type="entry name" value="FYVE/PHD zinc finger"/>
    <property type="match status" value="1"/>
</dbReference>
<sequence length="1317" mass="145193">MADKESCFVQEATHGPKEGPLALCLFPLPPPNLFCQEKQNKTTTTVPNVRNCVQGRTYLTSAPSRGISGSLPGQEEQSDSLECRGCALSRVRAGSAVLHVLLSTDISQFLAMHPHSVSDQEGKTEKQTVTEEMEISTRSKDTGSSERMSQKRKIPSPSHSSNGHSSADTSPSPVKKKKKPGAVSSKDQSELRHGPFYYAKQPALTTDPVDVVPQDGRNDFYCWLCHREGQVLCCELCPRVYHAKCLKLPSEPEGDWFCPECEKITVAECIETQSKAMMMLTIDQLSYLLKFALQKMKQPGDHPRLSSRPPHAASTQRKTFNWTEPFQKPVSLEQHPDYAEYIFHPMDLCTLEKNIKKKMYGCTEAFLADVKWILHNCIIYNGGNHKLTATAKVIVKICEHEMNEIEVCPECYLSACQKRDNWFCEPCSNPHPLVWAKLKGFPFWPAKALRDKDGQVDARFFGQHDRAWVPLNNCYLMSKEIPFSVKKTKSIFNSAMQEMEVYVENMRKKFGVFNYAPFRTSYTPDNNFQMLLDPSNPSSNSIKPEKQEKIKLTFDMTVSPKISLTRTVLTGAVGAGNTAGRQAPASDAPCSPMSTNSSAHTGSDGEQEAAEKSQAKATTGQGSTEEESMDCTGNSLDSPKSVNSQAPGITKQEKPPQTGSILNLNLDRSKAEMDLKELSETVQQKQGATVTLTSPKRQIKSRFQLNLDKTIESCKAQLGIDEISVDAYKGVEHSDSEDSDKSESTESDYASDEEQKTKADQDSANDKEPQKEQTKAKVKDKPSENQEQEKTDSLVSNEPAGEDSNALTSEAPTNKKTSSHSKKENQEKAKVAQELPVPKEKSQVQHETNHAVRGEDSDSERELVIDLGEEQGGKERKRRKKDNTNNKESVKTEGKVVNSLAQPSQNSPAPSTPSTTSTQSPMAISVTMVSFTAPSPATISLAPMSSASTTTSSSSSSPSTTPALKKQRPLLPRETVPVVQRAVVWNPTTKFQTSSQKWHMQKVQNQQQNQQPAAATPMQASSPRQGQAQAQQAAGNSSTAVPSSSAQQSSQSTRYHTRQAVKAVQQKDTPLGTSSSAVTLVSSSPASVAMMATSSLGTSATPSLTTDLYVPTASADVAADIAKYTNKIMDAIKGTMTELYSDLSKNTSGNTIAEIKRLRIEIEKLQWLHQQELSEMKHNLELTMAEMRQSLEQERERLVTEVKKQMEVEKQQAVDETKKKQWCANCRKEAIFYCCWNTSYCDYPCQQAHWPEHMKSCTQSATAPQQEPETEGSTDPPNKVLGQSSGSNPLRDTPVSGSLDKDCDLEKSTDSIAVTLS</sequence>
<evidence type="ECO:0000313" key="20">
    <source>
        <dbReference type="EMBL" id="KAF6722764.1"/>
    </source>
</evidence>
<feature type="compositionally biased region" description="Polar residues" evidence="15">
    <location>
        <begin position="631"/>
        <end position="647"/>
    </location>
</feature>
<dbReference type="Gene3D" id="6.10.140.2220">
    <property type="match status" value="1"/>
</dbReference>
<evidence type="ECO:0000313" key="21">
    <source>
        <dbReference type="Proteomes" id="UP000646548"/>
    </source>
</evidence>
<keyword evidence="6" id="KW-0862">Zinc</keyword>
<evidence type="ECO:0000259" key="16">
    <source>
        <dbReference type="PROSITE" id="PS50014"/>
    </source>
</evidence>
<dbReference type="Pfam" id="PF00628">
    <property type="entry name" value="PHD"/>
    <property type="match status" value="1"/>
</dbReference>
<feature type="compositionally biased region" description="Basic and acidic residues" evidence="15">
    <location>
        <begin position="882"/>
        <end position="894"/>
    </location>
</feature>
<keyword evidence="20" id="KW-0808">Transferase</keyword>
<feature type="compositionally biased region" description="Low complexity" evidence="15">
    <location>
        <begin position="945"/>
        <end position="963"/>
    </location>
</feature>
<feature type="compositionally biased region" description="Basic and acidic residues" evidence="15">
    <location>
        <begin position="821"/>
        <end position="864"/>
    </location>
</feature>
<keyword evidence="20" id="KW-0418">Kinase</keyword>
<feature type="compositionally biased region" description="Basic and acidic residues" evidence="15">
    <location>
        <begin position="667"/>
        <end position="679"/>
    </location>
</feature>
<dbReference type="SMART" id="SM00297">
    <property type="entry name" value="BROMO"/>
    <property type="match status" value="1"/>
</dbReference>
<feature type="compositionally biased region" description="Polar residues" evidence="15">
    <location>
        <begin position="1260"/>
        <end position="1290"/>
    </location>
</feature>
<dbReference type="InterPro" id="IPR001965">
    <property type="entry name" value="Znf_PHD"/>
</dbReference>
<dbReference type="PROSITE" id="PS50014">
    <property type="entry name" value="BROMODOMAIN_2"/>
    <property type="match status" value="1"/>
</dbReference>
<evidence type="ECO:0000256" key="11">
    <source>
        <dbReference type="ARBA" id="ARBA00023242"/>
    </source>
</evidence>
<keyword evidence="14" id="KW-0175">Coiled coil</keyword>
<dbReference type="SMART" id="SM00293">
    <property type="entry name" value="PWWP"/>
    <property type="match status" value="1"/>
</dbReference>
<dbReference type="InterPro" id="IPR011011">
    <property type="entry name" value="Znf_FYVE_PHD"/>
</dbReference>
<feature type="compositionally biased region" description="Basic and acidic residues" evidence="15">
    <location>
        <begin position="116"/>
        <end position="144"/>
    </location>
</feature>
<dbReference type="Pfam" id="PF12064">
    <property type="entry name" value="DUF3544"/>
    <property type="match status" value="1"/>
</dbReference>
<dbReference type="InterPro" id="IPR044075">
    <property type="entry name" value="PRKCBP1_PHD"/>
</dbReference>
<name>A0A834C4T4_ORYME</name>
<dbReference type="InterPro" id="IPR056987">
    <property type="entry name" value="ZMYND8_CC"/>
</dbReference>
<dbReference type="InterPro" id="IPR000313">
    <property type="entry name" value="PWWP_dom"/>
</dbReference>
<feature type="compositionally biased region" description="Low complexity" evidence="15">
    <location>
        <begin position="155"/>
        <end position="173"/>
    </location>
</feature>
<feature type="domain" description="PWWP" evidence="18">
    <location>
        <begin position="430"/>
        <end position="480"/>
    </location>
</feature>
<dbReference type="FunFam" id="2.30.30.140:FF:000003">
    <property type="entry name" value="Protein kinase C-binding protein 1 isoform C"/>
    <property type="match status" value="1"/>
</dbReference>
<organism evidence="20 21">
    <name type="scientific">Oryzias melastigma</name>
    <name type="common">Marine medaka</name>
    <dbReference type="NCBI Taxonomy" id="30732"/>
    <lineage>
        <taxon>Eukaryota</taxon>
        <taxon>Metazoa</taxon>
        <taxon>Chordata</taxon>
        <taxon>Craniata</taxon>
        <taxon>Vertebrata</taxon>
        <taxon>Euteleostomi</taxon>
        <taxon>Actinopterygii</taxon>
        <taxon>Neopterygii</taxon>
        <taxon>Teleostei</taxon>
        <taxon>Neoteleostei</taxon>
        <taxon>Acanthomorphata</taxon>
        <taxon>Ovalentaria</taxon>
        <taxon>Atherinomorphae</taxon>
        <taxon>Beloniformes</taxon>
        <taxon>Adrianichthyidae</taxon>
        <taxon>Oryziinae</taxon>
        <taxon>Oryzias</taxon>
    </lineage>
</organism>
<evidence type="ECO:0000256" key="10">
    <source>
        <dbReference type="ARBA" id="ARBA00023163"/>
    </source>
</evidence>
<feature type="compositionally biased region" description="Low complexity" evidence="15">
    <location>
        <begin position="996"/>
        <end position="1053"/>
    </location>
</feature>
<dbReference type="Gene3D" id="1.20.920.10">
    <property type="entry name" value="Bromodomain-like"/>
    <property type="match status" value="1"/>
</dbReference>
<dbReference type="Proteomes" id="UP000646548">
    <property type="component" value="Unassembled WGS sequence"/>
</dbReference>
<dbReference type="InterPro" id="IPR001487">
    <property type="entry name" value="Bromodomain"/>
</dbReference>
<dbReference type="InterPro" id="IPR019786">
    <property type="entry name" value="Zinc_finger_PHD-type_CS"/>
</dbReference>
<dbReference type="GO" id="GO:0016301">
    <property type="term" value="F:kinase activity"/>
    <property type="evidence" value="ECO:0007669"/>
    <property type="project" value="UniProtKB-KW"/>
</dbReference>
<evidence type="ECO:0000259" key="18">
    <source>
        <dbReference type="PROSITE" id="PS50812"/>
    </source>
</evidence>
<dbReference type="GO" id="GO:0005694">
    <property type="term" value="C:chromosome"/>
    <property type="evidence" value="ECO:0007669"/>
    <property type="project" value="UniProtKB-SubCell"/>
</dbReference>
<feature type="coiled-coil region" evidence="14">
    <location>
        <begin position="1155"/>
        <end position="1208"/>
    </location>
</feature>
<evidence type="ECO:0000256" key="6">
    <source>
        <dbReference type="ARBA" id="ARBA00022833"/>
    </source>
</evidence>
<evidence type="ECO:0000256" key="13">
    <source>
        <dbReference type="PROSITE-ProRule" id="PRU00134"/>
    </source>
</evidence>
<dbReference type="InterPro" id="IPR036427">
    <property type="entry name" value="Bromodomain-like_sf"/>
</dbReference>
<evidence type="ECO:0000256" key="9">
    <source>
        <dbReference type="ARBA" id="ARBA00023117"/>
    </source>
</evidence>
<evidence type="ECO:0000256" key="12">
    <source>
        <dbReference type="PROSITE-ProRule" id="PRU00035"/>
    </source>
</evidence>
<keyword evidence="10" id="KW-0804">Transcription</keyword>
<evidence type="ECO:0000256" key="15">
    <source>
        <dbReference type="SAM" id="MobiDB-lite"/>
    </source>
</evidence>
<keyword evidence="7" id="KW-0156">Chromatin regulator</keyword>
<dbReference type="InterPro" id="IPR021931">
    <property type="entry name" value="ZMYND8"/>
</dbReference>
<evidence type="ECO:0000256" key="5">
    <source>
        <dbReference type="ARBA" id="ARBA00022771"/>
    </source>
</evidence>
<dbReference type="SUPFAM" id="SSF63748">
    <property type="entry name" value="Tudor/PWWP/MBT"/>
    <property type="match status" value="1"/>
</dbReference>
<protein>
    <submittedName>
        <fullName evidence="20">Protein kinase C-binding protein 1</fullName>
    </submittedName>
</protein>
<gene>
    <name evidence="20" type="ORF">FQA47_010308</name>
</gene>
<comment type="subcellular location">
    <subcellularLocation>
        <location evidence="2">Chromosome</location>
    </subcellularLocation>
    <subcellularLocation>
        <location evidence="1">Nucleus</location>
    </subcellularLocation>
</comment>
<dbReference type="Gene3D" id="3.30.40.10">
    <property type="entry name" value="Zinc/RING finger domain, C3HC4 (zinc finger)"/>
    <property type="match status" value="1"/>
</dbReference>
<feature type="compositionally biased region" description="Low complexity" evidence="15">
    <location>
        <begin position="902"/>
        <end position="921"/>
    </location>
</feature>
<dbReference type="PROSITE" id="PS01360">
    <property type="entry name" value="ZF_MYND_1"/>
    <property type="match status" value="1"/>
</dbReference>
<dbReference type="GO" id="GO:0003714">
    <property type="term" value="F:transcription corepressor activity"/>
    <property type="evidence" value="ECO:0007669"/>
    <property type="project" value="TreeGrafter"/>
</dbReference>
<feature type="compositionally biased region" description="Polar residues" evidence="15">
    <location>
        <begin position="680"/>
        <end position="700"/>
    </location>
</feature>
<dbReference type="InterPro" id="IPR019787">
    <property type="entry name" value="Znf_PHD-finger"/>
</dbReference>
<dbReference type="Pfam" id="PF00439">
    <property type="entry name" value="Bromodomain"/>
    <property type="match status" value="1"/>
</dbReference>
<proteinExistence type="predicted"/>
<evidence type="ECO:0000256" key="4">
    <source>
        <dbReference type="ARBA" id="ARBA00022723"/>
    </source>
</evidence>
<feature type="region of interest" description="Disordered" evidence="15">
    <location>
        <begin position="115"/>
        <end position="189"/>
    </location>
</feature>
<dbReference type="InterPro" id="IPR002893">
    <property type="entry name" value="Znf_MYND"/>
</dbReference>
<evidence type="ECO:0000256" key="2">
    <source>
        <dbReference type="ARBA" id="ARBA00004286"/>
    </source>
</evidence>
<dbReference type="PROSITE" id="PS50016">
    <property type="entry name" value="ZF_PHD_2"/>
    <property type="match status" value="1"/>
</dbReference>
<dbReference type="GO" id="GO:0005737">
    <property type="term" value="C:cytoplasm"/>
    <property type="evidence" value="ECO:0007669"/>
    <property type="project" value="TreeGrafter"/>
</dbReference>
<dbReference type="CDD" id="cd15538">
    <property type="entry name" value="PHD_PRKCBP1"/>
    <property type="match status" value="1"/>
</dbReference>
<dbReference type="GO" id="GO:0140006">
    <property type="term" value="F:histone H3 reader activity"/>
    <property type="evidence" value="ECO:0007669"/>
    <property type="project" value="UniProtKB-ARBA"/>
</dbReference>